<dbReference type="EMBL" id="BOOW01000038">
    <property type="protein sequence ID" value="GII95865.1"/>
    <property type="molecule type" value="Genomic_DNA"/>
</dbReference>
<protein>
    <submittedName>
        <fullName evidence="1">Uncharacterized protein</fullName>
    </submittedName>
</protein>
<evidence type="ECO:0000313" key="1">
    <source>
        <dbReference type="EMBL" id="GII95865.1"/>
    </source>
</evidence>
<dbReference type="AlphaFoldDB" id="A0A919V877"/>
<proteinExistence type="predicted"/>
<sequence length="58" mass="5705">MNVRSLLGGVILALAVAALPAVVALPAVGALPAAPGADPPLVNVNAMFEPVTLLLFTS</sequence>
<accession>A0A919V877</accession>
<comment type="caution">
    <text evidence="1">The sequence shown here is derived from an EMBL/GenBank/DDBJ whole genome shotgun (WGS) entry which is preliminary data.</text>
</comment>
<reference evidence="1" key="1">
    <citation type="submission" date="2021-01" db="EMBL/GenBank/DDBJ databases">
        <title>Whole genome shotgun sequence of Sinosporangium siamense NBRC 109515.</title>
        <authorList>
            <person name="Komaki H."/>
            <person name="Tamura T."/>
        </authorList>
    </citation>
    <scope>NUCLEOTIDE SEQUENCE</scope>
    <source>
        <strain evidence="1">NBRC 109515</strain>
    </source>
</reference>
<dbReference type="Proteomes" id="UP000606172">
    <property type="component" value="Unassembled WGS sequence"/>
</dbReference>
<keyword evidence="2" id="KW-1185">Reference proteome</keyword>
<name>A0A919V877_9ACTN</name>
<evidence type="ECO:0000313" key="2">
    <source>
        <dbReference type="Proteomes" id="UP000606172"/>
    </source>
</evidence>
<dbReference type="RefSeq" id="WP_204030888.1">
    <property type="nucleotide sequence ID" value="NZ_BOOW01000038.1"/>
</dbReference>
<organism evidence="1 2">
    <name type="scientific">Sinosporangium siamense</name>
    <dbReference type="NCBI Taxonomy" id="1367973"/>
    <lineage>
        <taxon>Bacteria</taxon>
        <taxon>Bacillati</taxon>
        <taxon>Actinomycetota</taxon>
        <taxon>Actinomycetes</taxon>
        <taxon>Streptosporangiales</taxon>
        <taxon>Streptosporangiaceae</taxon>
        <taxon>Sinosporangium</taxon>
    </lineage>
</organism>
<gene>
    <name evidence="1" type="ORF">Ssi02_60960</name>
</gene>